<name>A0A814PF29_9BILA</name>
<dbReference type="InterPro" id="IPR023132">
    <property type="entry name" value="Sama2622-like_sf"/>
</dbReference>
<evidence type="ECO:0000313" key="2">
    <source>
        <dbReference type="EMBL" id="CAF1105320.1"/>
    </source>
</evidence>
<evidence type="ECO:0000256" key="1">
    <source>
        <dbReference type="SAM" id="MobiDB-lite"/>
    </source>
</evidence>
<dbReference type="EMBL" id="CAJNOQ010005620">
    <property type="protein sequence ID" value="CAF1105320.1"/>
    <property type="molecule type" value="Genomic_DNA"/>
</dbReference>
<feature type="compositionally biased region" description="Low complexity" evidence="1">
    <location>
        <begin position="11"/>
        <end position="22"/>
    </location>
</feature>
<reference evidence="2" key="1">
    <citation type="submission" date="2021-02" db="EMBL/GenBank/DDBJ databases">
        <authorList>
            <person name="Nowell W R."/>
        </authorList>
    </citation>
    <scope>NUCLEOTIDE SEQUENCE</scope>
</reference>
<dbReference type="SUPFAM" id="SSF158675">
    <property type="entry name" value="Sama2622-like"/>
    <property type="match status" value="1"/>
</dbReference>
<accession>A0A814PF29</accession>
<evidence type="ECO:0000313" key="4">
    <source>
        <dbReference type="Proteomes" id="UP000663829"/>
    </source>
</evidence>
<comment type="caution">
    <text evidence="2">The sequence shown here is derived from an EMBL/GenBank/DDBJ whole genome shotgun (WGS) entry which is preliminary data.</text>
</comment>
<dbReference type="Proteomes" id="UP000681722">
    <property type="component" value="Unassembled WGS sequence"/>
</dbReference>
<gene>
    <name evidence="2" type="ORF">GPM918_LOCUS18956</name>
    <name evidence="3" type="ORF">SRO942_LOCUS18949</name>
</gene>
<dbReference type="EMBL" id="CAJOBC010005618">
    <property type="protein sequence ID" value="CAF3869879.1"/>
    <property type="molecule type" value="Genomic_DNA"/>
</dbReference>
<feature type="region of interest" description="Disordered" evidence="1">
    <location>
        <begin position="131"/>
        <end position="150"/>
    </location>
</feature>
<evidence type="ECO:0000313" key="3">
    <source>
        <dbReference type="EMBL" id="CAF3869879.1"/>
    </source>
</evidence>
<protein>
    <submittedName>
        <fullName evidence="2">Uncharacterized protein</fullName>
    </submittedName>
</protein>
<organism evidence="2 4">
    <name type="scientific">Didymodactylos carnosus</name>
    <dbReference type="NCBI Taxonomy" id="1234261"/>
    <lineage>
        <taxon>Eukaryota</taxon>
        <taxon>Metazoa</taxon>
        <taxon>Spiralia</taxon>
        <taxon>Gnathifera</taxon>
        <taxon>Rotifera</taxon>
        <taxon>Eurotatoria</taxon>
        <taxon>Bdelloidea</taxon>
        <taxon>Philodinida</taxon>
        <taxon>Philodinidae</taxon>
        <taxon>Didymodactylos</taxon>
    </lineage>
</organism>
<keyword evidence="4" id="KW-1185">Reference proteome</keyword>
<sequence>MFAYFYFSGRRSNRTGSASSSSPLNLPTQAPLLDRTNQQSLVVLPKRTSNESITIFRNWNTNSHISSLSSLPTTTPTSSSRPVRRIIPPTTTPNQHSHLDYYRQNILPDDRSSLSFLSSSPMFIRQTNKKNHISRHAQNEREQQPPESLPEANIIKIIASRISNITSPIIDDKLLSDSTKNVYDDKRQAALESLQHYNLLGSFENMFDGGDAGYIKLIPEDYQTNIKFQIVPKQIKSKLNDRCKDLLKSFKFYCENLKDILQFLPPSLSSSTITTITTAIDNVDNTFTESESTILSSQIHATTAEDMNNQQQDINLGCRQLRGRSRTEIYFDPTTTTINSAATSTIRITRTTTSPIISSRPKTRTKRSQFDDVSSIPIDDNQISSLYRTGFDELCGWLEDILKTNFLLSMTTIQEQYRTILRRRHEPVTELIVRTSAIQDRITTRYGNQIKFETISKRTGTFACWNDLTTIARSVLTNSTYIAHTITQPSDLIYKDEESRKNKQKQCEILFQAVNLLREAIKDNVHYLKKYNHNYQLLSDLAPGMFWDCVPTMLKNFIGLLTTNQQQFQQFKRDYKQYDLLDEDI</sequence>
<dbReference type="Proteomes" id="UP000663829">
    <property type="component" value="Unassembled WGS sequence"/>
</dbReference>
<dbReference type="AlphaFoldDB" id="A0A814PF29"/>
<feature type="compositionally biased region" description="Low complexity" evidence="1">
    <location>
        <begin position="66"/>
        <end position="93"/>
    </location>
</feature>
<feature type="region of interest" description="Disordered" evidence="1">
    <location>
        <begin position="66"/>
        <end position="97"/>
    </location>
</feature>
<proteinExistence type="predicted"/>
<feature type="region of interest" description="Disordered" evidence="1">
    <location>
        <begin position="11"/>
        <end position="32"/>
    </location>
</feature>